<reference evidence="1 2" key="1">
    <citation type="submission" date="2019-11" db="EMBL/GenBank/DDBJ databases">
        <title>Paenibacillus monticola sp. nov., a novel PGPR strain isolated from mountain sample in China.</title>
        <authorList>
            <person name="Zhao Q."/>
            <person name="Li H.-P."/>
            <person name="Zhang J.-L."/>
        </authorList>
    </citation>
    <scope>NUCLEOTIDE SEQUENCE [LARGE SCALE GENOMIC DNA]</scope>
    <source>
        <strain evidence="1 2">LC-T2</strain>
    </source>
</reference>
<dbReference type="SUPFAM" id="SSF53098">
    <property type="entry name" value="Ribonuclease H-like"/>
    <property type="match status" value="1"/>
</dbReference>
<evidence type="ECO:0000313" key="1">
    <source>
        <dbReference type="EMBL" id="MRN55839.1"/>
    </source>
</evidence>
<keyword evidence="2" id="KW-1185">Reference proteome</keyword>
<dbReference type="AlphaFoldDB" id="A0A7X2L3W9"/>
<comment type="caution">
    <text evidence="1">The sequence shown here is derived from an EMBL/GenBank/DDBJ whole genome shotgun (WGS) entry which is preliminary data.</text>
</comment>
<gene>
    <name evidence="1" type="ORF">GJB61_22925</name>
</gene>
<proteinExistence type="predicted"/>
<evidence type="ECO:0000313" key="2">
    <source>
        <dbReference type="Proteomes" id="UP000463051"/>
    </source>
</evidence>
<dbReference type="Proteomes" id="UP000463051">
    <property type="component" value="Unassembled WGS sequence"/>
</dbReference>
<accession>A0A7X2L3W9</accession>
<sequence length="113" mass="12752">MGLSFCIKDEANRQILADCVAGTMELSIVEITIRRLLAQLDGSLHPEAIFCSDQCMHYTHPKTRLQIQEAGFQQSVSRKGNCWDIASKESFFGHMKDEMSVRDCQTLTKVKAL</sequence>
<organism evidence="1 2">
    <name type="scientific">Paenibacillus monticola</name>
    <dbReference type="NCBI Taxonomy" id="2666075"/>
    <lineage>
        <taxon>Bacteria</taxon>
        <taxon>Bacillati</taxon>
        <taxon>Bacillota</taxon>
        <taxon>Bacilli</taxon>
        <taxon>Bacillales</taxon>
        <taxon>Paenibacillaceae</taxon>
        <taxon>Paenibacillus</taxon>
    </lineage>
</organism>
<name>A0A7X2L3W9_9BACL</name>
<protein>
    <submittedName>
        <fullName evidence="1">DDE-type integrase/transposase/recombinase</fullName>
    </submittedName>
</protein>
<dbReference type="InterPro" id="IPR012337">
    <property type="entry name" value="RNaseH-like_sf"/>
</dbReference>
<dbReference type="EMBL" id="WJXB01000010">
    <property type="protein sequence ID" value="MRN55839.1"/>
    <property type="molecule type" value="Genomic_DNA"/>
</dbReference>